<dbReference type="Pfam" id="PF21737">
    <property type="entry name" value="DUF6865"/>
    <property type="match status" value="1"/>
</dbReference>
<evidence type="ECO:0000313" key="1">
    <source>
        <dbReference type="EMBL" id="ONK72241.1"/>
    </source>
</evidence>
<dbReference type="PANTHER" id="PTHR35282">
    <property type="entry name" value="F5D14.24 PROTEIN"/>
    <property type="match status" value="1"/>
</dbReference>
<dbReference type="InterPro" id="IPR049198">
    <property type="entry name" value="DUF6865"/>
</dbReference>
<dbReference type="Proteomes" id="UP000243459">
    <property type="component" value="Chromosome 4"/>
</dbReference>
<protein>
    <submittedName>
        <fullName evidence="1">Uncharacterized protein</fullName>
    </submittedName>
</protein>
<gene>
    <name evidence="1" type="ORF">A4U43_C04F17310</name>
</gene>
<reference evidence="2" key="1">
    <citation type="journal article" date="2017" name="Nat. Commun.">
        <title>The asparagus genome sheds light on the origin and evolution of a young Y chromosome.</title>
        <authorList>
            <person name="Harkess A."/>
            <person name="Zhou J."/>
            <person name="Xu C."/>
            <person name="Bowers J.E."/>
            <person name="Van der Hulst R."/>
            <person name="Ayyampalayam S."/>
            <person name="Mercati F."/>
            <person name="Riccardi P."/>
            <person name="McKain M.R."/>
            <person name="Kakrana A."/>
            <person name="Tang H."/>
            <person name="Ray J."/>
            <person name="Groenendijk J."/>
            <person name="Arikit S."/>
            <person name="Mathioni S.M."/>
            <person name="Nakano M."/>
            <person name="Shan H."/>
            <person name="Telgmann-Rauber A."/>
            <person name="Kanno A."/>
            <person name="Yue Z."/>
            <person name="Chen H."/>
            <person name="Li W."/>
            <person name="Chen Y."/>
            <person name="Xu X."/>
            <person name="Zhang Y."/>
            <person name="Luo S."/>
            <person name="Chen H."/>
            <person name="Gao J."/>
            <person name="Mao Z."/>
            <person name="Pires J.C."/>
            <person name="Luo M."/>
            <person name="Kudrna D."/>
            <person name="Wing R.A."/>
            <person name="Meyers B.C."/>
            <person name="Yi K."/>
            <person name="Kong H."/>
            <person name="Lavrijsen P."/>
            <person name="Sunseri F."/>
            <person name="Falavigna A."/>
            <person name="Ye Y."/>
            <person name="Leebens-Mack J.H."/>
            <person name="Chen G."/>
        </authorList>
    </citation>
    <scope>NUCLEOTIDE SEQUENCE [LARGE SCALE GENOMIC DNA]</scope>
    <source>
        <strain evidence="2">cv. DH0086</strain>
    </source>
</reference>
<organism evidence="1 2">
    <name type="scientific">Asparagus officinalis</name>
    <name type="common">Garden asparagus</name>
    <dbReference type="NCBI Taxonomy" id="4686"/>
    <lineage>
        <taxon>Eukaryota</taxon>
        <taxon>Viridiplantae</taxon>
        <taxon>Streptophyta</taxon>
        <taxon>Embryophyta</taxon>
        <taxon>Tracheophyta</taxon>
        <taxon>Spermatophyta</taxon>
        <taxon>Magnoliopsida</taxon>
        <taxon>Liliopsida</taxon>
        <taxon>Asparagales</taxon>
        <taxon>Asparagaceae</taxon>
        <taxon>Asparagoideae</taxon>
        <taxon>Asparagus</taxon>
    </lineage>
</organism>
<name>A0A5P1F6E6_ASPOF</name>
<dbReference type="EMBL" id="CM007384">
    <property type="protein sequence ID" value="ONK72241.1"/>
    <property type="molecule type" value="Genomic_DNA"/>
</dbReference>
<evidence type="ECO:0000313" key="2">
    <source>
        <dbReference type="Proteomes" id="UP000243459"/>
    </source>
</evidence>
<proteinExistence type="predicted"/>
<sequence>MHEEEVKLYTVNKFPMETMITLEKEALDEVARSSLIAISQSIPEMILPFTAPSFTKVIIDANLSDIAKDTIGTEDYRSELISISDSHSAEPQPLKP</sequence>
<dbReference type="Gramene" id="ONK72241">
    <property type="protein sequence ID" value="ONK72241"/>
    <property type="gene ID" value="A4U43_C04F17310"/>
</dbReference>
<keyword evidence="2" id="KW-1185">Reference proteome</keyword>
<accession>A0A5P1F6E6</accession>
<dbReference type="PANTHER" id="PTHR35282:SF2">
    <property type="entry name" value="F5D14.24 PROTEIN"/>
    <property type="match status" value="1"/>
</dbReference>
<dbReference type="AlphaFoldDB" id="A0A5P1F6E6"/>